<dbReference type="STRING" id="478744.SAMN05444359_104190"/>
<proteinExistence type="predicted"/>
<sequence length="365" mass="41259">MRMSILNIEKLVMYSTRRHLVVMALVLLPILAFAQDFHYSQFYNAPLHLNPALTGIFRGDVRAMGNYKSQWTDVPVDYKTVTLAVDKKFLKVSNSKGFFSGGLAFNYDRAGDSKLTWANLDLNLSYTKVFSPKVIVSVGGKGALVQRSFDQGNLRYDNQFDDARGVFDPGLGSGENFDTDGQIFPDFGLGINLRLQAKQTDELVYRNNRRTKLDLGVALHHLFAPDQNFYDNVSVPIERRLSPYAIATLQVLPIVDVVAGLTYQNQGSFYDELVGMLGGRVWVKNSLSNQISVMAGMGLRRDKIQDAFWPTFEISYNNWKVGLNYDFNTSQFDIATENRGGMELSVRYILRKVRPLPEFKVCPLI</sequence>
<evidence type="ECO:0000313" key="1">
    <source>
        <dbReference type="EMBL" id="SEQ00303.1"/>
    </source>
</evidence>
<gene>
    <name evidence="1" type="ORF">SAMN05444359_104190</name>
</gene>
<dbReference type="AlphaFoldDB" id="A0A1H9CHU1"/>
<name>A0A1H9CHU1_9BACT</name>
<dbReference type="NCBIfam" id="TIGR03519">
    <property type="entry name" value="T9SS_PorP_fam"/>
    <property type="match status" value="1"/>
</dbReference>
<dbReference type="Proteomes" id="UP000199021">
    <property type="component" value="Unassembled WGS sequence"/>
</dbReference>
<protein>
    <submittedName>
        <fullName evidence="1">Type IX secretion system membrane protein, PorP/SprF family</fullName>
    </submittedName>
</protein>
<dbReference type="InParanoid" id="A0A1H9CHU1"/>
<accession>A0A1H9CHU1</accession>
<reference evidence="2" key="1">
    <citation type="submission" date="2016-10" db="EMBL/GenBank/DDBJ databases">
        <authorList>
            <person name="Varghese N."/>
            <person name="Submissions S."/>
        </authorList>
    </citation>
    <scope>NUCLEOTIDE SEQUENCE [LARGE SCALE GENOMIC DNA]</scope>
    <source>
        <strain evidence="2">DSM 24740</strain>
    </source>
</reference>
<keyword evidence="2" id="KW-1185">Reference proteome</keyword>
<evidence type="ECO:0000313" key="2">
    <source>
        <dbReference type="Proteomes" id="UP000199021"/>
    </source>
</evidence>
<dbReference type="InterPro" id="IPR019861">
    <property type="entry name" value="PorP/SprF_Bacteroidetes"/>
</dbReference>
<organism evidence="1 2">
    <name type="scientific">Neolewinella agarilytica</name>
    <dbReference type="NCBI Taxonomy" id="478744"/>
    <lineage>
        <taxon>Bacteria</taxon>
        <taxon>Pseudomonadati</taxon>
        <taxon>Bacteroidota</taxon>
        <taxon>Saprospiria</taxon>
        <taxon>Saprospirales</taxon>
        <taxon>Lewinellaceae</taxon>
        <taxon>Neolewinella</taxon>
    </lineage>
</organism>
<dbReference type="EMBL" id="FOFB01000004">
    <property type="protein sequence ID" value="SEQ00303.1"/>
    <property type="molecule type" value="Genomic_DNA"/>
</dbReference>
<dbReference type="Pfam" id="PF11751">
    <property type="entry name" value="PorP_SprF"/>
    <property type="match status" value="1"/>
</dbReference>